<dbReference type="InterPro" id="IPR041588">
    <property type="entry name" value="Integrase_H2C2"/>
</dbReference>
<evidence type="ECO:0000256" key="7">
    <source>
        <dbReference type="ARBA" id="ARBA00022918"/>
    </source>
</evidence>
<keyword evidence="17" id="KW-1185">Reference proteome</keyword>
<dbReference type="InterPro" id="IPR043502">
    <property type="entry name" value="DNA/RNA_pol_sf"/>
</dbReference>
<name>A0ABQ5IP11_9ASTR</name>
<evidence type="ECO:0000256" key="9">
    <source>
        <dbReference type="ARBA" id="ARBA00023125"/>
    </source>
</evidence>
<evidence type="ECO:0000256" key="1">
    <source>
        <dbReference type="ARBA" id="ARBA00022670"/>
    </source>
</evidence>
<dbReference type="Pfam" id="PF17921">
    <property type="entry name" value="Integrase_H2C2"/>
    <property type="match status" value="1"/>
</dbReference>
<evidence type="ECO:0000256" key="6">
    <source>
        <dbReference type="ARBA" id="ARBA00022908"/>
    </source>
</evidence>
<dbReference type="EMBL" id="BQNB010020963">
    <property type="protein sequence ID" value="GJU01430.1"/>
    <property type="molecule type" value="Genomic_DNA"/>
</dbReference>
<dbReference type="SUPFAM" id="SSF56219">
    <property type="entry name" value="DNase I-like"/>
    <property type="match status" value="1"/>
</dbReference>
<evidence type="ECO:0000256" key="2">
    <source>
        <dbReference type="ARBA" id="ARBA00022723"/>
    </source>
</evidence>
<sequence length="2195" mass="248844">MPIKLGSFDVVIGMDWLSKYHAKILFDEKVAHIPINGETLIIRVQVMEKKSDDKRLEDILVVREFLEVFPEDLPGLPPVRQIEFQIDLIPGATPVAQAPYRLSPLEMQELSNQLQELADRGFIRPSTSPWGAPVLFVRKKDGSFRMFECYSKIDLRSGYHQLRVRDEDISKTAFRTRYGHYEFQLFISTLRNKEEQQNQLRIILELLKKEKLDANQGIHVDPAKIKAVKNWAPPTTPTEVRQFLELTGYYRRFIKDFLKIAKSLTELTQKNKKYIWGENQESAFQVLKQKLCEAPILALPEGNDDFVVYCDASLQGLGAVLMQREKVIAYVSRQLKPNEENYTIHDLELGAVHILDQKELNMRQRRWLELLADYDCEIRYHPGKVNIVVDALSRKERIKSLRVRALVMTLHLKLPSQILEAQIEAIKEESIKAENLQGMDKAFEIHLDGTRCIKNQSWLPLFGDLRDLILHESHKSKYSIHPGSDKMYQDLKKLYWWPNMKAIIAEYVGKCLTCSRVKAECQKPSGLLIQPKIPMWKWERITMNFVTKLSKTSNGHDTIWVIVDRLTKSAYFIPTRETYSMENLTRLYIKEIVSRHGAEVGDVQLTGPEIIHETTVKIVQIRQRMQAARDRQRSYANIRRKPLEFQVRDHVMLKVAPRKGVIRFGKRGNLNPRYIGLFKILERIGPVAYKLELSKELSNVHSTFHVSNLKKCLSDESLVIPIKELQLDDKLNFVEEPIEIVDQEVKQLKQSRIPIVKVRWNSKRGPEFTWECEDQIRTYLAGEDGKLGENGEDEEKERVGYGDCATGCLLLLEVGVMERGLLSQKRSGGRRGVKENNVNASNLEVVRDDAVPSVVDMTVEMEKLSSLEDTTLLGSSPPLSTSVTTTAGKAPGKSSYANVIGKPIVKKVNFRTLFTPGGNGIDVVVPGKSIRAIKDVSTVPVWVKLHGVPVTDFSEDVLSVIATKLDVNLLKEDVSTVPVWVKLHDVPVTAFSEDDLSAIATKLGTPLMLYSYTSDMCMQSWGRSSYTRAMIELRADIELKDNIVVAMPKITGEGHYTCNIRVEYEWKPPRCASCKVFGHNHKECPKNTGAGETKNMKKTSQAPKGIPVGPKVGFKPTKEYRSVPKKHTANSSGNKKKGVDSTNKVSDSNPFEILNLFDNDVEMGTNGGTSNLDNNGANSSRSSFWNVKNSSTSTTPIMDKIRKFENLVIDGKVILVDEVGNPLKRIEYPGDHESEDDVASVDNDMARDLALERNGFGTQSKVFWLRAKEVPGWEPEFLEIDDEEERSDKASMEEDEFIGNFSDKDEEVSETVFENASGTKQNASGTKQNASGTKVNVSEDLFGIYSILNKKNAVNAANEVTDSHSIPHPPGFTPVQEKACEDNDENIEHSKSNSGSKEEEAIREDLNSMSDKGGSVNMGRFKTTESPRSGGSFLSLMEDVVKVRVTMGYNMDGCETKMEEIDVFSVRNCWGNYSYDFLHSNSVGNSGGILCVWDPNSFIKHNYTISTPSSLSRKMLKRDIDLLIVAIYAPHDPRDKRMVWDYLSHVINQWKGSVVIMGDFNEVRFKSDRFGSIFNEKGADEFNSFIANSGLEEVPLGGCNFTCVHVSSQEEQPQTDPCLILFTYCPHISAITLDRFLSDHRPILLRETSFDYGPVPFRFFQHWIEIDGFSKFIEDTWNLAPVSGTNALCVLIKLRVLDEVIDKGEGSDTILTKRLELINDIKRIEQLKAKEMAQKSKIKWAIEGDENSRFFHGMLNKKRNQLNIRGILVNGDWIDHPLEVKREFFNHFRDRFANSKDTRITIDMTFPKQISNDQKEDLERALTKDELKAAVWDCGQDKSPGTPDGLLFGGIIPKGGNPSFITLIPKIPAANLVKDFRPICLIGSIYKIIAKILANRLVGVLDNIVHETKKRNNLDLRWTYEKAFDSVRWGFLAYVLKKLCFDIHGAIDSKLVLLLERVSSCLCPLGTKVGDMMSRAQAWKEVVDKVKNRLSKWKMKALSIGGRLTLLKSVLGSIPIFHMSIFRVPLTVLQMLESLRGHFFNGHEIGSNKATWVKWEKVLTAKDKGGLGVASLYALNRGLLVKWFWRFYNQETSLWKKVIQAIHGRDGNVHSINKSAVHSCWTTIATVVSWRDLKLFIHVIWLEKNLPDARDEVDSIIWAPMGKDRWVWELGKALANSGCSISEEVDDSRLPTDRS</sequence>
<dbReference type="SUPFAM" id="SSF53098">
    <property type="entry name" value="Ribonuclease H-like"/>
    <property type="match status" value="1"/>
</dbReference>
<evidence type="ECO:0000256" key="4">
    <source>
        <dbReference type="ARBA" id="ARBA00022801"/>
    </source>
</evidence>
<evidence type="ECO:0000259" key="13">
    <source>
        <dbReference type="Pfam" id="PF17919"/>
    </source>
</evidence>
<dbReference type="CDD" id="cd09274">
    <property type="entry name" value="RNase_HI_RT_Ty3"/>
    <property type="match status" value="1"/>
</dbReference>
<dbReference type="Gene3D" id="3.30.420.10">
    <property type="entry name" value="Ribonuclease H-like superfamily/Ribonuclease H"/>
    <property type="match status" value="1"/>
</dbReference>
<dbReference type="PANTHER" id="PTHR37984:SF5">
    <property type="entry name" value="PROTEIN NYNRIN-LIKE"/>
    <property type="match status" value="1"/>
</dbReference>
<dbReference type="Pfam" id="PF17919">
    <property type="entry name" value="RT_RNaseH_2"/>
    <property type="match status" value="1"/>
</dbReference>
<dbReference type="InterPro" id="IPR041577">
    <property type="entry name" value="RT_RNaseH_2"/>
</dbReference>
<gene>
    <name evidence="16" type="ORF">Tco_1111768</name>
</gene>
<evidence type="ECO:0000259" key="14">
    <source>
        <dbReference type="Pfam" id="PF17921"/>
    </source>
</evidence>
<feature type="domain" description="Reverse transcriptase/retrotransposon-derived protein RNase H-like" evidence="13">
    <location>
        <begin position="276"/>
        <end position="353"/>
    </location>
</feature>
<dbReference type="InterPro" id="IPR036691">
    <property type="entry name" value="Endo/exonu/phosph_ase_sf"/>
</dbReference>
<dbReference type="Gene3D" id="3.10.10.10">
    <property type="entry name" value="HIV Type 1 Reverse Transcriptase, subunit A, domain 1"/>
    <property type="match status" value="1"/>
</dbReference>
<evidence type="ECO:0000313" key="17">
    <source>
        <dbReference type="Proteomes" id="UP001151760"/>
    </source>
</evidence>
<feature type="domain" description="Tf2-1-like SH3-like" evidence="15">
    <location>
        <begin position="649"/>
        <end position="712"/>
    </location>
</feature>
<keyword evidence="8" id="KW-0239">DNA-directed DNA polymerase</keyword>
<dbReference type="InterPro" id="IPR056924">
    <property type="entry name" value="SH3_Tf2-1"/>
</dbReference>
<dbReference type="InterPro" id="IPR050951">
    <property type="entry name" value="Retrovirus_Pol_polyprotein"/>
</dbReference>
<dbReference type="Proteomes" id="UP001151760">
    <property type="component" value="Unassembled WGS sequence"/>
</dbReference>
<keyword evidence="5" id="KW-0460">Magnesium</keyword>
<keyword evidence="4" id="KW-0378">Hydrolase</keyword>
<keyword evidence="6" id="KW-0229">DNA integration</keyword>
<dbReference type="Gene3D" id="3.60.10.10">
    <property type="entry name" value="Endonuclease/exonuclease/phosphatase"/>
    <property type="match status" value="1"/>
</dbReference>
<feature type="compositionally biased region" description="Polar residues" evidence="12">
    <location>
        <begin position="1312"/>
        <end position="1332"/>
    </location>
</feature>
<keyword evidence="2" id="KW-0479">Metal-binding</keyword>
<dbReference type="Gene3D" id="1.10.340.70">
    <property type="match status" value="1"/>
</dbReference>
<reference evidence="16" key="2">
    <citation type="submission" date="2022-01" db="EMBL/GenBank/DDBJ databases">
        <authorList>
            <person name="Yamashiro T."/>
            <person name="Shiraishi A."/>
            <person name="Satake H."/>
            <person name="Nakayama K."/>
        </authorList>
    </citation>
    <scope>NUCLEOTIDE SEQUENCE</scope>
</reference>
<feature type="region of interest" description="Disordered" evidence="12">
    <location>
        <begin position="1305"/>
        <end position="1332"/>
    </location>
</feature>
<dbReference type="InterPro" id="IPR043128">
    <property type="entry name" value="Rev_trsase/Diguanyl_cyclase"/>
</dbReference>
<keyword evidence="10" id="KW-0233">DNA recombination</keyword>
<dbReference type="PANTHER" id="PTHR37984">
    <property type="entry name" value="PROTEIN CBG26694"/>
    <property type="match status" value="1"/>
</dbReference>
<evidence type="ECO:0000256" key="3">
    <source>
        <dbReference type="ARBA" id="ARBA00022750"/>
    </source>
</evidence>
<dbReference type="Pfam" id="PF24626">
    <property type="entry name" value="SH3_Tf2-1"/>
    <property type="match status" value="1"/>
</dbReference>
<accession>A0ABQ5IP11</accession>
<keyword evidence="7 16" id="KW-0695">RNA-directed DNA polymerase</keyword>
<feature type="region of interest" description="Disordered" evidence="12">
    <location>
        <begin position="1083"/>
        <end position="1146"/>
    </location>
</feature>
<evidence type="ECO:0000256" key="11">
    <source>
        <dbReference type="ARBA" id="ARBA00023268"/>
    </source>
</evidence>
<feature type="compositionally biased region" description="Basic and acidic residues" evidence="12">
    <location>
        <begin position="1382"/>
        <end position="1406"/>
    </location>
</feature>
<evidence type="ECO:0000256" key="10">
    <source>
        <dbReference type="ARBA" id="ARBA00023172"/>
    </source>
</evidence>
<keyword evidence="8" id="KW-0808">Transferase</keyword>
<proteinExistence type="predicted"/>
<feature type="compositionally biased region" description="Polar residues" evidence="12">
    <location>
        <begin position="1168"/>
        <end position="1191"/>
    </location>
</feature>
<comment type="caution">
    <text evidence="16">The sequence shown here is derived from an EMBL/GenBank/DDBJ whole genome shotgun (WGS) entry which is preliminary data.</text>
</comment>
<feature type="region of interest" description="Disordered" evidence="12">
    <location>
        <begin position="1165"/>
        <end position="1191"/>
    </location>
</feature>
<feature type="domain" description="Integrase zinc-binding" evidence="14">
    <location>
        <begin position="464"/>
        <end position="519"/>
    </location>
</feature>
<evidence type="ECO:0000256" key="12">
    <source>
        <dbReference type="SAM" id="MobiDB-lite"/>
    </source>
</evidence>
<evidence type="ECO:0000313" key="16">
    <source>
        <dbReference type="EMBL" id="GJU01430.1"/>
    </source>
</evidence>
<keyword evidence="8" id="KW-0548">Nucleotidyltransferase</keyword>
<feature type="region of interest" description="Disordered" evidence="12">
    <location>
        <begin position="1382"/>
        <end position="1424"/>
    </location>
</feature>
<organism evidence="16 17">
    <name type="scientific">Tanacetum coccineum</name>
    <dbReference type="NCBI Taxonomy" id="301880"/>
    <lineage>
        <taxon>Eukaryota</taxon>
        <taxon>Viridiplantae</taxon>
        <taxon>Streptophyta</taxon>
        <taxon>Embryophyta</taxon>
        <taxon>Tracheophyta</taxon>
        <taxon>Spermatophyta</taxon>
        <taxon>Magnoliopsida</taxon>
        <taxon>eudicotyledons</taxon>
        <taxon>Gunneridae</taxon>
        <taxon>Pentapetalae</taxon>
        <taxon>asterids</taxon>
        <taxon>campanulids</taxon>
        <taxon>Asterales</taxon>
        <taxon>Asteraceae</taxon>
        <taxon>Asteroideae</taxon>
        <taxon>Anthemideae</taxon>
        <taxon>Anthemidinae</taxon>
        <taxon>Tanacetum</taxon>
    </lineage>
</organism>
<dbReference type="GO" id="GO:0003964">
    <property type="term" value="F:RNA-directed DNA polymerase activity"/>
    <property type="evidence" value="ECO:0007669"/>
    <property type="project" value="UniProtKB-KW"/>
</dbReference>
<dbReference type="Gene3D" id="3.30.70.270">
    <property type="match status" value="1"/>
</dbReference>
<protein>
    <submittedName>
        <fullName evidence="16">Reverse transcriptase domain-containing protein</fullName>
    </submittedName>
</protein>
<dbReference type="InterPro" id="IPR012337">
    <property type="entry name" value="RNaseH-like_sf"/>
</dbReference>
<evidence type="ECO:0000256" key="8">
    <source>
        <dbReference type="ARBA" id="ARBA00022932"/>
    </source>
</evidence>
<reference evidence="16" key="1">
    <citation type="journal article" date="2022" name="Int. J. Mol. Sci.">
        <title>Draft Genome of Tanacetum Coccineum: Genomic Comparison of Closely Related Tanacetum-Family Plants.</title>
        <authorList>
            <person name="Yamashiro T."/>
            <person name="Shiraishi A."/>
            <person name="Nakayama K."/>
            <person name="Satake H."/>
        </authorList>
    </citation>
    <scope>NUCLEOTIDE SEQUENCE</scope>
</reference>
<keyword evidence="3" id="KW-0064">Aspartyl protease</keyword>
<keyword evidence="9" id="KW-0238">DNA-binding</keyword>
<keyword evidence="11" id="KW-0511">Multifunctional enzyme</keyword>
<dbReference type="InterPro" id="IPR036397">
    <property type="entry name" value="RNaseH_sf"/>
</dbReference>
<keyword evidence="1" id="KW-0645">Protease</keyword>
<evidence type="ECO:0000256" key="5">
    <source>
        <dbReference type="ARBA" id="ARBA00022842"/>
    </source>
</evidence>
<evidence type="ECO:0000259" key="15">
    <source>
        <dbReference type="Pfam" id="PF24626"/>
    </source>
</evidence>
<dbReference type="SUPFAM" id="SSF56672">
    <property type="entry name" value="DNA/RNA polymerases"/>
    <property type="match status" value="1"/>
</dbReference>